<dbReference type="AlphaFoldDB" id="A0A2S0MKL0"/>
<protein>
    <submittedName>
        <fullName evidence="1">DUF1289 domain-containing protein</fullName>
    </submittedName>
</protein>
<accession>A0A2S0MKL0</accession>
<dbReference type="PANTHER" id="PTHR35175:SF2">
    <property type="entry name" value="DUF1289 DOMAIN-CONTAINING PROTEIN"/>
    <property type="match status" value="1"/>
</dbReference>
<keyword evidence="2" id="KW-1185">Reference proteome</keyword>
<evidence type="ECO:0000313" key="1">
    <source>
        <dbReference type="EMBL" id="AVO36392.1"/>
    </source>
</evidence>
<sequence>MNERSKVWTRDELESPCIQVCVIHPAERICTGCYRSIEEITRWSQMTPDERRAIMAELPARAPRLARRRGGRMARLGKAGT</sequence>
<dbReference type="KEGG" id="thas:C6Y53_00815"/>
<dbReference type="Pfam" id="PF06945">
    <property type="entry name" value="DUF1289"/>
    <property type="match status" value="1"/>
</dbReference>
<proteinExistence type="predicted"/>
<name>A0A2S0MKL0_9RHOB</name>
<dbReference type="EMBL" id="CP027665">
    <property type="protein sequence ID" value="AVO36392.1"/>
    <property type="molecule type" value="Genomic_DNA"/>
</dbReference>
<dbReference type="Proteomes" id="UP000237655">
    <property type="component" value="Chromosome"/>
</dbReference>
<dbReference type="PANTHER" id="PTHR35175">
    <property type="entry name" value="DUF1289 DOMAIN-CONTAINING PROTEIN"/>
    <property type="match status" value="1"/>
</dbReference>
<dbReference type="RefSeq" id="WP_106470707.1">
    <property type="nucleotide sequence ID" value="NZ_CP027665.1"/>
</dbReference>
<reference evidence="2" key="1">
    <citation type="submission" date="2018-03" db="EMBL/GenBank/DDBJ databases">
        <title>Genomic analysis of the strain SH-1 isolated from shrimp intestine.</title>
        <authorList>
            <person name="Kim Y.-S."/>
            <person name="Kim S.-E."/>
            <person name="Kim K.-H."/>
        </authorList>
    </citation>
    <scope>NUCLEOTIDE SEQUENCE [LARGE SCALE GENOMIC DNA]</scope>
    <source>
        <strain evidence="2">SH-1</strain>
    </source>
</reference>
<evidence type="ECO:0000313" key="2">
    <source>
        <dbReference type="Proteomes" id="UP000237655"/>
    </source>
</evidence>
<gene>
    <name evidence="1" type="ORF">C6Y53_00815</name>
</gene>
<dbReference type="InterPro" id="IPR010710">
    <property type="entry name" value="DUF1289"/>
</dbReference>
<organism evidence="1 2">
    <name type="scientific">Pukyongiella litopenaei</name>
    <dbReference type="NCBI Taxonomy" id="2605946"/>
    <lineage>
        <taxon>Bacteria</taxon>
        <taxon>Pseudomonadati</taxon>
        <taxon>Pseudomonadota</taxon>
        <taxon>Alphaproteobacteria</taxon>
        <taxon>Rhodobacterales</taxon>
        <taxon>Paracoccaceae</taxon>
        <taxon>Pukyongiella</taxon>
    </lineage>
</organism>